<proteinExistence type="predicted"/>
<evidence type="ECO:0000256" key="3">
    <source>
        <dbReference type="ARBA" id="ARBA00023163"/>
    </source>
</evidence>
<evidence type="ECO:0000313" key="6">
    <source>
        <dbReference type="Proteomes" id="UP000886743"/>
    </source>
</evidence>
<dbReference type="InterPro" id="IPR018060">
    <property type="entry name" value="HTH_AraC"/>
</dbReference>
<dbReference type="PANTHER" id="PTHR43280:SF2">
    <property type="entry name" value="HTH-TYPE TRANSCRIPTIONAL REGULATOR EXSA"/>
    <property type="match status" value="1"/>
</dbReference>
<dbReference type="PROSITE" id="PS01124">
    <property type="entry name" value="HTH_ARAC_FAMILY_2"/>
    <property type="match status" value="1"/>
</dbReference>
<keyword evidence="3" id="KW-0804">Transcription</keyword>
<gene>
    <name evidence="5" type="ORF">IAC74_02245</name>
</gene>
<dbReference type="SMART" id="SM00342">
    <property type="entry name" value="HTH_ARAC"/>
    <property type="match status" value="1"/>
</dbReference>
<keyword evidence="2" id="KW-0238">DNA-binding</keyword>
<dbReference type="EMBL" id="DVOF01000065">
    <property type="protein sequence ID" value="HIV02368.1"/>
    <property type="molecule type" value="Genomic_DNA"/>
</dbReference>
<dbReference type="GO" id="GO:0043565">
    <property type="term" value="F:sequence-specific DNA binding"/>
    <property type="evidence" value="ECO:0007669"/>
    <property type="project" value="InterPro"/>
</dbReference>
<protein>
    <submittedName>
        <fullName evidence="5">Helix-turn-helix domain-containing protein</fullName>
    </submittedName>
</protein>
<dbReference type="InterPro" id="IPR009057">
    <property type="entry name" value="Homeodomain-like_sf"/>
</dbReference>
<evidence type="ECO:0000313" key="5">
    <source>
        <dbReference type="EMBL" id="HIV02368.1"/>
    </source>
</evidence>
<dbReference type="PANTHER" id="PTHR43280">
    <property type="entry name" value="ARAC-FAMILY TRANSCRIPTIONAL REGULATOR"/>
    <property type="match status" value="1"/>
</dbReference>
<dbReference type="PRINTS" id="PR00032">
    <property type="entry name" value="HTHARAC"/>
</dbReference>
<dbReference type="GO" id="GO:0003700">
    <property type="term" value="F:DNA-binding transcription factor activity"/>
    <property type="evidence" value="ECO:0007669"/>
    <property type="project" value="InterPro"/>
</dbReference>
<dbReference type="InterPro" id="IPR003313">
    <property type="entry name" value="AraC-bd"/>
</dbReference>
<dbReference type="Pfam" id="PF12833">
    <property type="entry name" value="HTH_18"/>
    <property type="match status" value="1"/>
</dbReference>
<dbReference type="Proteomes" id="UP000886743">
    <property type="component" value="Unassembled WGS sequence"/>
</dbReference>
<dbReference type="SUPFAM" id="SSF46689">
    <property type="entry name" value="Homeodomain-like"/>
    <property type="match status" value="2"/>
</dbReference>
<comment type="caution">
    <text evidence="5">The sequence shown here is derived from an EMBL/GenBank/DDBJ whole genome shotgun (WGS) entry which is preliminary data.</text>
</comment>
<name>A0A9D1NFW8_9FIRM</name>
<dbReference type="Gene3D" id="2.60.120.10">
    <property type="entry name" value="Jelly Rolls"/>
    <property type="match status" value="1"/>
</dbReference>
<sequence length="299" mass="34929">MKIPRTWESLFEKQLFLPVIVKTIEKIHDTNWSMNVNYHDHFEMVYIKRGDAVFQVAGEDVNMGPNDIIIIKPNQPHKFIVKSPIGCEFLVLSFKFANAKDGNYSDVSLTDFIEFVNDESTSHIHLKLSRKNDIVGVMNRILREHDKQQVWGEYLSYLLIMELFILVSRTLKQEWEQSIKSRSVKLKELLAISKEYIDMNYNKELSLSDVAGYIFLSESYFAHTFKDEFGISPKRYLLNVRINAAKELLAATDQKINDIAKEVGFSSQQRFNDIFKKYEKMTPLHYRKVEKTKRINVGG</sequence>
<keyword evidence="1" id="KW-0805">Transcription regulation</keyword>
<dbReference type="InterPro" id="IPR037923">
    <property type="entry name" value="HTH-like"/>
</dbReference>
<accession>A0A9D1NFW8</accession>
<dbReference type="Gene3D" id="1.10.10.60">
    <property type="entry name" value="Homeodomain-like"/>
    <property type="match status" value="2"/>
</dbReference>
<dbReference type="InterPro" id="IPR014710">
    <property type="entry name" value="RmlC-like_jellyroll"/>
</dbReference>
<dbReference type="AlphaFoldDB" id="A0A9D1NFW8"/>
<feature type="domain" description="HTH araC/xylS-type" evidence="4">
    <location>
        <begin position="191"/>
        <end position="289"/>
    </location>
</feature>
<dbReference type="InterPro" id="IPR020449">
    <property type="entry name" value="Tscrpt_reg_AraC-type_HTH"/>
</dbReference>
<organism evidence="5 6">
    <name type="scientific">Candidatus Aphodoplasma excrementigallinarum</name>
    <dbReference type="NCBI Taxonomy" id="2840673"/>
    <lineage>
        <taxon>Bacteria</taxon>
        <taxon>Bacillati</taxon>
        <taxon>Bacillota</taxon>
        <taxon>Clostridia</taxon>
        <taxon>Eubacteriales</taxon>
        <taxon>Candidatus Aphodoplasma</taxon>
    </lineage>
</organism>
<evidence type="ECO:0000256" key="2">
    <source>
        <dbReference type="ARBA" id="ARBA00023125"/>
    </source>
</evidence>
<evidence type="ECO:0000256" key="1">
    <source>
        <dbReference type="ARBA" id="ARBA00023015"/>
    </source>
</evidence>
<dbReference type="SUPFAM" id="SSF51215">
    <property type="entry name" value="Regulatory protein AraC"/>
    <property type="match status" value="1"/>
</dbReference>
<reference evidence="5" key="2">
    <citation type="journal article" date="2021" name="PeerJ">
        <title>Extensive microbial diversity within the chicken gut microbiome revealed by metagenomics and culture.</title>
        <authorList>
            <person name="Gilroy R."/>
            <person name="Ravi A."/>
            <person name="Getino M."/>
            <person name="Pursley I."/>
            <person name="Horton D.L."/>
            <person name="Alikhan N.F."/>
            <person name="Baker D."/>
            <person name="Gharbi K."/>
            <person name="Hall N."/>
            <person name="Watson M."/>
            <person name="Adriaenssens E.M."/>
            <person name="Foster-Nyarko E."/>
            <person name="Jarju S."/>
            <person name="Secka A."/>
            <person name="Antonio M."/>
            <person name="Oren A."/>
            <person name="Chaudhuri R.R."/>
            <person name="La Ragione R."/>
            <person name="Hildebrand F."/>
            <person name="Pallen M.J."/>
        </authorList>
    </citation>
    <scope>NUCLEOTIDE SEQUENCE</scope>
    <source>
        <strain evidence="5">4920</strain>
    </source>
</reference>
<dbReference type="Pfam" id="PF02311">
    <property type="entry name" value="AraC_binding"/>
    <property type="match status" value="1"/>
</dbReference>
<evidence type="ECO:0000259" key="4">
    <source>
        <dbReference type="PROSITE" id="PS01124"/>
    </source>
</evidence>
<reference evidence="5" key="1">
    <citation type="submission" date="2020-10" db="EMBL/GenBank/DDBJ databases">
        <authorList>
            <person name="Gilroy R."/>
        </authorList>
    </citation>
    <scope>NUCLEOTIDE SEQUENCE</scope>
    <source>
        <strain evidence="5">4920</strain>
    </source>
</reference>